<proteinExistence type="predicted"/>
<sequence length="125" mass="14081">MMNDVASSLVIEITKKFITLMMDVEPHWEKAYLRFSCNSSAAEIKASFVSETGVEIIDVLKYKDFFQPVNMNGQELLAALGKIKGVFLLVIDANFDYEINFEYQDMNRWKISKLAGGTGVSEGII</sequence>
<dbReference type="Proteomes" id="UP000027309">
    <property type="component" value="Unassembled WGS sequence"/>
</dbReference>
<reference evidence="1 2" key="1">
    <citation type="submission" date="2014-04" db="EMBL/GenBank/DDBJ databases">
        <title>Comparative genomics and transcriptomics to identify genetic mechanisms underlying the emergence of carbapenem resistant Acinetobacter baumannii (CRAb).</title>
        <authorList>
            <person name="Harris A.D."/>
            <person name="Johnson K.J."/>
            <person name="George J."/>
            <person name="Nadendla S."/>
            <person name="Daugherty S.C."/>
            <person name="Parankush S."/>
            <person name="Sadzewicz L."/>
            <person name="Tallon L."/>
            <person name="Sengamalay N."/>
            <person name="Hazen T.H."/>
            <person name="Rasko D.A."/>
        </authorList>
    </citation>
    <scope>NUCLEOTIDE SEQUENCE [LARGE SCALE GENOMIC DNA]</scope>
    <source>
        <strain evidence="1 2">1499986</strain>
    </source>
</reference>
<evidence type="ECO:0000313" key="2">
    <source>
        <dbReference type="Proteomes" id="UP000027309"/>
    </source>
</evidence>
<comment type="caution">
    <text evidence="1">The sequence shown here is derived from an EMBL/GenBank/DDBJ whole genome shotgun (WGS) entry which is preliminary data.</text>
</comment>
<dbReference type="EMBL" id="JMOA01000053">
    <property type="protein sequence ID" value="KCY00181.1"/>
    <property type="molecule type" value="Genomic_DNA"/>
</dbReference>
<gene>
    <name evidence="1" type="ORF">J572_3246</name>
</gene>
<evidence type="ECO:0000313" key="1">
    <source>
        <dbReference type="EMBL" id="KCY00181.1"/>
    </source>
</evidence>
<dbReference type="AlphaFoldDB" id="A0A836LYS6"/>
<organism evidence="1 2">
    <name type="scientific">Acinetobacter baumannii 1499986</name>
    <dbReference type="NCBI Taxonomy" id="1310673"/>
    <lineage>
        <taxon>Bacteria</taxon>
        <taxon>Pseudomonadati</taxon>
        <taxon>Pseudomonadota</taxon>
        <taxon>Gammaproteobacteria</taxon>
        <taxon>Moraxellales</taxon>
        <taxon>Moraxellaceae</taxon>
        <taxon>Acinetobacter</taxon>
        <taxon>Acinetobacter calcoaceticus/baumannii complex</taxon>
    </lineage>
</organism>
<protein>
    <submittedName>
        <fullName evidence="1">Uncharacterized protein</fullName>
    </submittedName>
</protein>
<accession>A0A836LYS6</accession>
<name>A0A836LYS6_ACIBA</name>